<evidence type="ECO:0000313" key="9">
    <source>
        <dbReference type="Proteomes" id="UP001190002"/>
    </source>
</evidence>
<comment type="subcellular location">
    <subcellularLocation>
        <location evidence="1">Membrane</location>
        <topology evidence="1">Multi-pass membrane protein</topology>
    </subcellularLocation>
</comment>
<evidence type="ECO:0000313" key="7">
    <source>
        <dbReference type="EMBL" id="CAJ0679182.1"/>
    </source>
</evidence>
<dbReference type="EMBL" id="CAUDKV010000007">
    <property type="protein sequence ID" value="CAJ0869353.1"/>
    <property type="molecule type" value="Genomic_DNA"/>
</dbReference>
<keyword evidence="3 5" id="KW-1133">Transmembrane helix</keyword>
<evidence type="ECO:0000259" key="6">
    <source>
        <dbReference type="Pfam" id="PF05154"/>
    </source>
</evidence>
<dbReference type="InterPro" id="IPR050932">
    <property type="entry name" value="TM2D1-3-like"/>
</dbReference>
<feature type="domain" description="TM2" evidence="6">
    <location>
        <begin position="14"/>
        <end position="57"/>
    </location>
</feature>
<evidence type="ECO:0000256" key="5">
    <source>
        <dbReference type="SAM" id="Phobius"/>
    </source>
</evidence>
<dbReference type="RefSeq" id="WP_063391210.1">
    <property type="nucleotide sequence ID" value="NZ_CATVWW010000004.1"/>
</dbReference>
<evidence type="ECO:0000313" key="10">
    <source>
        <dbReference type="Proteomes" id="UP001190452"/>
    </source>
</evidence>
<evidence type="ECO:0000256" key="1">
    <source>
        <dbReference type="ARBA" id="ARBA00004141"/>
    </source>
</evidence>
<comment type="caution">
    <text evidence="7">The sequence shown here is derived from an EMBL/GenBank/DDBJ whole genome shotgun (WGS) entry which is preliminary data.</text>
</comment>
<name>A0AAD2EHG6_9RALS</name>
<dbReference type="InterPro" id="IPR007829">
    <property type="entry name" value="TM2"/>
</dbReference>
<gene>
    <name evidence="8" type="ORF">R77569_02156</name>
    <name evidence="7" type="ORF">R77591_00212</name>
</gene>
<protein>
    <recommendedName>
        <fullName evidence="6">TM2 domain-containing protein</fullName>
    </recommendedName>
</protein>
<dbReference type="PANTHER" id="PTHR21016">
    <property type="entry name" value="BETA-AMYLOID BINDING PROTEIN-RELATED"/>
    <property type="match status" value="1"/>
</dbReference>
<evidence type="ECO:0000256" key="3">
    <source>
        <dbReference type="ARBA" id="ARBA00022989"/>
    </source>
</evidence>
<dbReference type="Proteomes" id="UP001190452">
    <property type="component" value="Unassembled WGS sequence"/>
</dbReference>
<dbReference type="Proteomes" id="UP001190002">
    <property type="component" value="Unassembled WGS sequence"/>
</dbReference>
<accession>A0AAD2EHG6</accession>
<proteinExistence type="predicted"/>
<evidence type="ECO:0000256" key="2">
    <source>
        <dbReference type="ARBA" id="ARBA00022692"/>
    </source>
</evidence>
<keyword evidence="4 5" id="KW-0472">Membrane</keyword>
<dbReference type="EMBL" id="CATVXE010000001">
    <property type="protein sequence ID" value="CAJ0679182.1"/>
    <property type="molecule type" value="Genomic_DNA"/>
</dbReference>
<evidence type="ECO:0000313" key="8">
    <source>
        <dbReference type="EMBL" id="CAJ0869353.1"/>
    </source>
</evidence>
<dbReference type="Pfam" id="PF05154">
    <property type="entry name" value="TM2"/>
    <property type="match status" value="1"/>
</dbReference>
<dbReference type="AlphaFoldDB" id="A0AAD2EHG6"/>
<keyword evidence="2 5" id="KW-0812">Transmembrane</keyword>
<feature type="transmembrane region" description="Helical" evidence="5">
    <location>
        <begin position="66"/>
        <end position="89"/>
    </location>
</feature>
<organism evidence="7 9">
    <name type="scientific">Ralstonia mannitolilytica</name>
    <dbReference type="NCBI Taxonomy" id="105219"/>
    <lineage>
        <taxon>Bacteria</taxon>
        <taxon>Pseudomonadati</taxon>
        <taxon>Pseudomonadota</taxon>
        <taxon>Betaproteobacteria</taxon>
        <taxon>Burkholderiales</taxon>
        <taxon>Burkholderiaceae</taxon>
        <taxon>Ralstonia</taxon>
    </lineage>
</organism>
<feature type="transmembrane region" description="Helical" evidence="5">
    <location>
        <begin position="20"/>
        <end position="38"/>
    </location>
</feature>
<dbReference type="GO" id="GO:0016020">
    <property type="term" value="C:membrane"/>
    <property type="evidence" value="ECO:0007669"/>
    <property type="project" value="UniProtKB-SubCell"/>
</dbReference>
<dbReference type="PANTHER" id="PTHR21016:SF25">
    <property type="entry name" value="TM2 DOMAIN-CONTAINING PROTEIN DDB_G0277895-RELATED"/>
    <property type="match status" value="1"/>
</dbReference>
<keyword evidence="10" id="KW-1185">Reference proteome</keyword>
<evidence type="ECO:0000256" key="4">
    <source>
        <dbReference type="ARBA" id="ARBA00023136"/>
    </source>
</evidence>
<sequence length="110" mass="12000">MNQTAREIMLYDAQKKSAGVAYLWWFLLGFLGAHRFYLKRPGSAIAQAVANIGGTWLAFRDMGNTAGWVLAVIGGLWVLVDVFLIPGMVRAYNTVLAERLSATPGQGLTP</sequence>
<reference evidence="7 10" key="1">
    <citation type="submission" date="2023-07" db="EMBL/GenBank/DDBJ databases">
        <authorList>
            <person name="Peeters C."/>
        </authorList>
    </citation>
    <scope>NUCLEOTIDE SEQUENCE</scope>
    <source>
        <strain evidence="8 10">R-77569</strain>
        <strain evidence="7">R-77591</strain>
    </source>
</reference>